<keyword evidence="8" id="KW-1185">Reference proteome</keyword>
<evidence type="ECO:0000256" key="4">
    <source>
        <dbReference type="ARBA" id="ARBA00022833"/>
    </source>
</evidence>
<dbReference type="InterPro" id="IPR038508">
    <property type="entry name" value="ArfGAP_dom_sf"/>
</dbReference>
<keyword evidence="1" id="KW-0343">GTPase activation</keyword>
<keyword evidence="2" id="KW-0479">Metal-binding</keyword>
<evidence type="ECO:0000256" key="1">
    <source>
        <dbReference type="ARBA" id="ARBA00022468"/>
    </source>
</evidence>
<dbReference type="FunFam" id="1.10.220.150:FF:000009">
    <property type="entry name" value="stromal membrane-associated protein 1 isoform X1"/>
    <property type="match status" value="1"/>
</dbReference>
<dbReference type="Proteomes" id="UP000678499">
    <property type="component" value="Unassembled WGS sequence"/>
</dbReference>
<dbReference type="AlphaFoldDB" id="A0A7R9GBD2"/>
<evidence type="ECO:0000313" key="8">
    <source>
        <dbReference type="Proteomes" id="UP000678499"/>
    </source>
</evidence>
<dbReference type="SMART" id="SM00105">
    <property type="entry name" value="ArfGap"/>
    <property type="match status" value="1"/>
</dbReference>
<evidence type="ECO:0000259" key="6">
    <source>
        <dbReference type="PROSITE" id="PS50115"/>
    </source>
</evidence>
<dbReference type="SUPFAM" id="SSF57863">
    <property type="entry name" value="ArfGap/RecO-like zinc finger"/>
    <property type="match status" value="1"/>
</dbReference>
<feature type="domain" description="Arf-GAP" evidence="6">
    <location>
        <begin position="24"/>
        <end position="147"/>
    </location>
</feature>
<evidence type="ECO:0000256" key="2">
    <source>
        <dbReference type="ARBA" id="ARBA00022723"/>
    </source>
</evidence>
<dbReference type="EMBL" id="CAJPEX010000304">
    <property type="protein sequence ID" value="CAG0914948.1"/>
    <property type="molecule type" value="Genomic_DNA"/>
</dbReference>
<dbReference type="InterPro" id="IPR044732">
    <property type="entry name" value="ArfGAP_SMAP1-like"/>
</dbReference>
<sequence>MAYRCKTGLSSSKDMKTVIEAKCREILVATLAEDENRNCFDCLAKGPRWASWNLGVFLCIRCAGLHRKMGVHISKIKSVDLDSWTPDQVSCVQQMGNRRGRACYEAKLEFNCPRPQAEGPLELFIREKYEGLRYAKDGFQLPKAAERIEWLEEILAERSGHRRKPNAGRDAFPMLAKPPGFTGISVPMPKNDVQQFAVSQPDLFEVDPSPSPLSANTKEEGKQDLATLLGGDLVPNPGQSKESIMALFGNFQSGSTNCQQNFFGN</sequence>
<gene>
    <name evidence="7" type="ORF">NMOB1V02_LOCUS2617</name>
</gene>
<evidence type="ECO:0000256" key="5">
    <source>
        <dbReference type="PROSITE-ProRule" id="PRU00288"/>
    </source>
</evidence>
<evidence type="ECO:0000256" key="3">
    <source>
        <dbReference type="ARBA" id="ARBA00022771"/>
    </source>
</evidence>
<evidence type="ECO:0000313" key="7">
    <source>
        <dbReference type="EMBL" id="CAD7274796.1"/>
    </source>
</evidence>
<dbReference type="EMBL" id="OA882341">
    <property type="protein sequence ID" value="CAD7274796.1"/>
    <property type="molecule type" value="Genomic_DNA"/>
</dbReference>
<keyword evidence="4" id="KW-0862">Zinc</keyword>
<keyword evidence="3 5" id="KW-0863">Zinc-finger</keyword>
<dbReference type="InterPro" id="IPR001164">
    <property type="entry name" value="ArfGAP_dom"/>
</dbReference>
<dbReference type="Gene3D" id="1.10.220.150">
    <property type="entry name" value="Arf GTPase activating protein"/>
    <property type="match status" value="1"/>
</dbReference>
<dbReference type="PANTHER" id="PTHR45705">
    <property type="entry name" value="FI20236P1"/>
    <property type="match status" value="1"/>
</dbReference>
<dbReference type="OrthoDB" id="73919at2759"/>
<dbReference type="PROSITE" id="PS50115">
    <property type="entry name" value="ARFGAP"/>
    <property type="match status" value="1"/>
</dbReference>
<dbReference type="Pfam" id="PF01412">
    <property type="entry name" value="ArfGap"/>
    <property type="match status" value="1"/>
</dbReference>
<dbReference type="InterPro" id="IPR037278">
    <property type="entry name" value="ARFGAP/RecO"/>
</dbReference>
<dbReference type="GO" id="GO:0005096">
    <property type="term" value="F:GTPase activator activity"/>
    <property type="evidence" value="ECO:0007669"/>
    <property type="project" value="UniProtKB-KW"/>
</dbReference>
<dbReference type="PANTHER" id="PTHR45705:SF1">
    <property type="entry name" value="FI20236P1"/>
    <property type="match status" value="1"/>
</dbReference>
<organism evidence="7">
    <name type="scientific">Notodromas monacha</name>
    <dbReference type="NCBI Taxonomy" id="399045"/>
    <lineage>
        <taxon>Eukaryota</taxon>
        <taxon>Metazoa</taxon>
        <taxon>Ecdysozoa</taxon>
        <taxon>Arthropoda</taxon>
        <taxon>Crustacea</taxon>
        <taxon>Oligostraca</taxon>
        <taxon>Ostracoda</taxon>
        <taxon>Podocopa</taxon>
        <taxon>Podocopida</taxon>
        <taxon>Cypridocopina</taxon>
        <taxon>Cypridoidea</taxon>
        <taxon>Cyprididae</taxon>
        <taxon>Notodromas</taxon>
    </lineage>
</organism>
<dbReference type="InterPro" id="IPR051718">
    <property type="entry name" value="ARF_GTPase-activating"/>
</dbReference>
<proteinExistence type="predicted"/>
<name>A0A7R9GBD2_9CRUS</name>
<reference evidence="7" key="1">
    <citation type="submission" date="2020-11" db="EMBL/GenBank/DDBJ databases">
        <authorList>
            <person name="Tran Van P."/>
        </authorList>
    </citation>
    <scope>NUCLEOTIDE SEQUENCE</scope>
</reference>
<accession>A0A7R9GBD2</accession>
<protein>
    <recommendedName>
        <fullName evidence="6">Arf-GAP domain-containing protein</fullName>
    </recommendedName>
</protein>
<dbReference type="CDD" id="cd08839">
    <property type="entry name" value="ArfGap_SMAP"/>
    <property type="match status" value="1"/>
</dbReference>
<dbReference type="GO" id="GO:0008270">
    <property type="term" value="F:zinc ion binding"/>
    <property type="evidence" value="ECO:0007669"/>
    <property type="project" value="UniProtKB-KW"/>
</dbReference>
<dbReference type="GO" id="GO:0005737">
    <property type="term" value="C:cytoplasm"/>
    <property type="evidence" value="ECO:0007669"/>
    <property type="project" value="TreeGrafter"/>
</dbReference>
<dbReference type="PRINTS" id="PR00405">
    <property type="entry name" value="REVINTRACTNG"/>
</dbReference>